<evidence type="ECO:0000259" key="3">
    <source>
        <dbReference type="PROSITE" id="PS50035"/>
    </source>
</evidence>
<dbReference type="Gene3D" id="3.30.870.10">
    <property type="entry name" value="Endonuclease Chain A"/>
    <property type="match status" value="2"/>
</dbReference>
<feature type="domain" description="PLD phosphodiesterase" evidence="3">
    <location>
        <begin position="503"/>
        <end position="529"/>
    </location>
</feature>
<dbReference type="SMART" id="SM00155">
    <property type="entry name" value="PLDc"/>
    <property type="match status" value="2"/>
</dbReference>
<dbReference type="InterPro" id="IPR050874">
    <property type="entry name" value="Diverse_PLD-related"/>
</dbReference>
<dbReference type="Proteomes" id="UP000192578">
    <property type="component" value="Unassembled WGS sequence"/>
</dbReference>
<dbReference type="CDD" id="cd09106">
    <property type="entry name" value="PLDc_vPLD3_4_5_like_1"/>
    <property type="match status" value="1"/>
</dbReference>
<dbReference type="InterPro" id="IPR032803">
    <property type="entry name" value="PLDc_3"/>
</dbReference>
<sequence length="588" mass="64931">MFSVDFVVDEDEYLDSVAMDELELDEEDFYGPLSGGSGGGGGGGGGGGVSLQSRGCGGYLTSGGGSPRQLSCGRVRGLGRNRQTVLASQNRADFVALELELGDSSKMQHLNETRRKRKIEPWCFPITIIGILVVLIIFLPLINPEKITVRPVTDPQCDDQCRLIVAESIPEHLIYPEGSPVSPSTYSTWLSLIQSAQQSIDIGSFYWTLRRFDETVARSPQNKDPYSEGESIFKELSKAGLQRKIKVRIAQSLSSHQFPNNDTAELENTGAAEVRSLNFTHLTGSGVLHTKMWIIDDTHFWVGSANMDWRALTEVKELGLTGINCSCLAKDLSKIFSVYWYLGAAGNTSVPDKWPATFSTQFNRTNPFSLHYNASSQPYNIYMASSPPAFCPGGRTNDIDALLSVINAAHKFVYIAVMDYTPIMQDQHGKRYWPVIDDSLRASAYNGRGVNVRLLVSKWNHTNPAIVFHLRSLLALNGVTKGKIEIKWFEVPAFTPEEKTIPFARVNHNKYMLTESVGYIGTSNWEGSYFTTTAGVSVIVNDTLSDSASANHPASSDNASSFTTVRDQLESIFLRDWNSQYASFVTLS</sequence>
<dbReference type="Pfam" id="PF13918">
    <property type="entry name" value="PLDc_3"/>
    <property type="match status" value="1"/>
</dbReference>
<evidence type="ECO:0000313" key="5">
    <source>
        <dbReference type="Proteomes" id="UP000192578"/>
    </source>
</evidence>
<dbReference type="PANTHER" id="PTHR10185">
    <property type="entry name" value="PHOSPHOLIPASE D - RELATED"/>
    <property type="match status" value="1"/>
</dbReference>
<dbReference type="CDD" id="cd09107">
    <property type="entry name" value="PLDc_vPLD3_4_5_like_2"/>
    <property type="match status" value="1"/>
</dbReference>
<proteinExistence type="inferred from homology"/>
<dbReference type="GO" id="GO:0003824">
    <property type="term" value="F:catalytic activity"/>
    <property type="evidence" value="ECO:0007669"/>
    <property type="project" value="InterPro"/>
</dbReference>
<name>A0A1W0WK72_HYPEX</name>
<evidence type="ECO:0000256" key="2">
    <source>
        <dbReference type="SAM" id="Phobius"/>
    </source>
</evidence>
<evidence type="ECO:0000256" key="1">
    <source>
        <dbReference type="ARBA" id="ARBA00008664"/>
    </source>
</evidence>
<keyword evidence="5" id="KW-1185">Reference proteome</keyword>
<dbReference type="Pfam" id="PF00614">
    <property type="entry name" value="PLDc"/>
    <property type="match status" value="1"/>
</dbReference>
<keyword evidence="2" id="KW-0472">Membrane</keyword>
<dbReference type="AlphaFoldDB" id="A0A1W0WK72"/>
<accession>A0A1W0WK72</accession>
<keyword evidence="2" id="KW-0812">Transmembrane</keyword>
<comment type="similarity">
    <text evidence="1">Belongs to the phospholipase D family.</text>
</comment>
<dbReference type="PROSITE" id="PS50035">
    <property type="entry name" value="PLD"/>
    <property type="match status" value="2"/>
</dbReference>
<dbReference type="SUPFAM" id="SSF56024">
    <property type="entry name" value="Phospholipase D/nuclease"/>
    <property type="match status" value="2"/>
</dbReference>
<dbReference type="PANTHER" id="PTHR10185:SF17">
    <property type="entry name" value="GM01519P-RELATED"/>
    <property type="match status" value="1"/>
</dbReference>
<feature type="transmembrane region" description="Helical" evidence="2">
    <location>
        <begin position="122"/>
        <end position="142"/>
    </location>
</feature>
<gene>
    <name evidence="4" type="ORF">BV898_10186</name>
</gene>
<evidence type="ECO:0000313" key="4">
    <source>
        <dbReference type="EMBL" id="OQV15594.1"/>
    </source>
</evidence>
<feature type="domain" description="PLD phosphodiesterase" evidence="3">
    <location>
        <begin position="284"/>
        <end position="311"/>
    </location>
</feature>
<dbReference type="OrthoDB" id="1923775at2759"/>
<dbReference type="EMBL" id="MTYJ01000086">
    <property type="protein sequence ID" value="OQV15594.1"/>
    <property type="molecule type" value="Genomic_DNA"/>
</dbReference>
<keyword evidence="2" id="KW-1133">Transmembrane helix</keyword>
<organism evidence="4 5">
    <name type="scientific">Hypsibius exemplaris</name>
    <name type="common">Freshwater tardigrade</name>
    <dbReference type="NCBI Taxonomy" id="2072580"/>
    <lineage>
        <taxon>Eukaryota</taxon>
        <taxon>Metazoa</taxon>
        <taxon>Ecdysozoa</taxon>
        <taxon>Tardigrada</taxon>
        <taxon>Eutardigrada</taxon>
        <taxon>Parachela</taxon>
        <taxon>Hypsibioidea</taxon>
        <taxon>Hypsibiidae</taxon>
        <taxon>Hypsibius</taxon>
    </lineage>
</organism>
<comment type="caution">
    <text evidence="4">The sequence shown here is derived from an EMBL/GenBank/DDBJ whole genome shotgun (WGS) entry which is preliminary data.</text>
</comment>
<protein>
    <submittedName>
        <fullName evidence="4">Phospholipase D3</fullName>
    </submittedName>
</protein>
<reference evidence="5" key="1">
    <citation type="submission" date="2017-01" db="EMBL/GenBank/DDBJ databases">
        <title>Comparative genomics of anhydrobiosis in the tardigrade Hypsibius dujardini.</title>
        <authorList>
            <person name="Yoshida Y."/>
            <person name="Koutsovoulos G."/>
            <person name="Laetsch D."/>
            <person name="Stevens L."/>
            <person name="Kumar S."/>
            <person name="Horikawa D."/>
            <person name="Ishino K."/>
            <person name="Komine S."/>
            <person name="Tomita M."/>
            <person name="Blaxter M."/>
            <person name="Arakawa K."/>
        </authorList>
    </citation>
    <scope>NUCLEOTIDE SEQUENCE [LARGE SCALE GENOMIC DNA]</scope>
    <source>
        <strain evidence="5">Z151</strain>
    </source>
</reference>
<dbReference type="InterPro" id="IPR001736">
    <property type="entry name" value="PLipase_D/transphosphatidylase"/>
</dbReference>